<reference evidence="2 3" key="1">
    <citation type="journal article" date="2014" name="Mol. Biol. Evol.">
        <title>Massive expansion of Ubiquitination-related gene families within the Chlamydiae.</title>
        <authorList>
            <person name="Domman D."/>
            <person name="Collingro A."/>
            <person name="Lagkouvardos I."/>
            <person name="Gehre L."/>
            <person name="Weinmaier T."/>
            <person name="Rattei T."/>
            <person name="Subtil A."/>
            <person name="Horn M."/>
        </authorList>
    </citation>
    <scope>NUCLEOTIDE SEQUENCE [LARGE SCALE GENOMIC DNA]</scope>
    <source>
        <strain evidence="2 3">OEW1</strain>
    </source>
</reference>
<feature type="transmembrane region" description="Helical" evidence="1">
    <location>
        <begin position="77"/>
        <end position="98"/>
    </location>
</feature>
<dbReference type="AlphaFoldDB" id="A0A0C1E8Y2"/>
<evidence type="ECO:0000313" key="3">
    <source>
        <dbReference type="Proteomes" id="UP000031307"/>
    </source>
</evidence>
<evidence type="ECO:0008006" key="4">
    <source>
        <dbReference type="Google" id="ProtNLM"/>
    </source>
</evidence>
<sequence>MDIVSLIISLLSGVAGGNLAGAAMKEKDLGGLGNTIVGLIGGGAGGSLLQMLETLHKSGVTDAIGHAAGSGLDIGSILANIGSSGIGGAVLTAVVALIKSALSKS</sequence>
<dbReference type="Proteomes" id="UP000031307">
    <property type="component" value="Unassembled WGS sequence"/>
</dbReference>
<keyword evidence="1" id="KW-1133">Transmembrane helix</keyword>
<proteinExistence type="predicted"/>
<organism evidence="2 3">
    <name type="scientific">Parachlamydia acanthamoebae</name>
    <dbReference type="NCBI Taxonomy" id="83552"/>
    <lineage>
        <taxon>Bacteria</taxon>
        <taxon>Pseudomonadati</taxon>
        <taxon>Chlamydiota</taxon>
        <taxon>Chlamydiia</taxon>
        <taxon>Parachlamydiales</taxon>
        <taxon>Parachlamydiaceae</taxon>
        <taxon>Parachlamydia</taxon>
    </lineage>
</organism>
<gene>
    <name evidence="2" type="ORF">DB43_AB00030</name>
</gene>
<dbReference type="OMA" id="WLAPMIT"/>
<comment type="caution">
    <text evidence="2">The sequence shown here is derived from an EMBL/GenBank/DDBJ whole genome shotgun (WGS) entry which is preliminary data.</text>
</comment>
<keyword evidence="1" id="KW-0812">Transmembrane</keyword>
<dbReference type="EMBL" id="JSAM01000112">
    <property type="protein sequence ID" value="KIA76538.1"/>
    <property type="molecule type" value="Genomic_DNA"/>
</dbReference>
<dbReference type="PATRIC" id="fig|83552.4.peg.2313"/>
<name>A0A0C1E8Y2_9BACT</name>
<accession>A0A0C1E8Y2</accession>
<dbReference type="RefSeq" id="WP_006340706.1">
    <property type="nucleotide sequence ID" value="NZ_BAWW01000066.1"/>
</dbReference>
<keyword evidence="1" id="KW-0472">Membrane</keyword>
<evidence type="ECO:0000313" key="2">
    <source>
        <dbReference type="EMBL" id="KIA76538.1"/>
    </source>
</evidence>
<evidence type="ECO:0000256" key="1">
    <source>
        <dbReference type="SAM" id="Phobius"/>
    </source>
</evidence>
<protein>
    <recommendedName>
        <fullName evidence="4">DNA methyltransferase</fullName>
    </recommendedName>
</protein>